<dbReference type="OrthoDB" id="2754214at2759"/>
<dbReference type="Gene3D" id="3.80.10.10">
    <property type="entry name" value="Ribonuclease Inhibitor"/>
    <property type="match status" value="1"/>
</dbReference>
<organism evidence="1 2">
    <name type="scientific">Trametes pubescens</name>
    <name type="common">White-rot fungus</name>
    <dbReference type="NCBI Taxonomy" id="154538"/>
    <lineage>
        <taxon>Eukaryota</taxon>
        <taxon>Fungi</taxon>
        <taxon>Dikarya</taxon>
        <taxon>Basidiomycota</taxon>
        <taxon>Agaricomycotina</taxon>
        <taxon>Agaricomycetes</taxon>
        <taxon>Polyporales</taxon>
        <taxon>Polyporaceae</taxon>
        <taxon>Trametes</taxon>
    </lineage>
</organism>
<keyword evidence="2" id="KW-1185">Reference proteome</keyword>
<proteinExistence type="predicted"/>
<accession>A0A1M2V7F0</accession>
<dbReference type="InterPro" id="IPR032675">
    <property type="entry name" value="LRR_dom_sf"/>
</dbReference>
<evidence type="ECO:0000313" key="2">
    <source>
        <dbReference type="Proteomes" id="UP000184267"/>
    </source>
</evidence>
<comment type="caution">
    <text evidence="1">The sequence shown here is derived from an EMBL/GenBank/DDBJ whole genome shotgun (WGS) entry which is preliminary data.</text>
</comment>
<feature type="non-terminal residue" evidence="1">
    <location>
        <position position="404"/>
    </location>
</feature>
<evidence type="ECO:0008006" key="3">
    <source>
        <dbReference type="Google" id="ProtNLM"/>
    </source>
</evidence>
<dbReference type="AlphaFoldDB" id="A0A1M2V7F0"/>
<dbReference type="EMBL" id="MNAD01001613">
    <property type="protein sequence ID" value="OJT03426.1"/>
    <property type="molecule type" value="Genomic_DNA"/>
</dbReference>
<gene>
    <name evidence="1" type="ORF">TRAPUB_5913</name>
</gene>
<protein>
    <recommendedName>
        <fullName evidence="3">F-box domain-containing protein</fullName>
    </recommendedName>
</protein>
<evidence type="ECO:0000313" key="1">
    <source>
        <dbReference type="EMBL" id="OJT03426.1"/>
    </source>
</evidence>
<reference evidence="1 2" key="1">
    <citation type="submission" date="2016-10" db="EMBL/GenBank/DDBJ databases">
        <title>Genome sequence of the basidiomycete white-rot fungus Trametes pubescens.</title>
        <authorList>
            <person name="Makela M.R."/>
            <person name="Granchi Z."/>
            <person name="Peng M."/>
            <person name="De Vries R.P."/>
            <person name="Grigoriev I."/>
            <person name="Riley R."/>
            <person name="Hilden K."/>
        </authorList>
    </citation>
    <scope>NUCLEOTIDE SEQUENCE [LARGE SCALE GENOMIC DNA]</scope>
    <source>
        <strain evidence="1 2">FBCC735</strain>
    </source>
</reference>
<dbReference type="Proteomes" id="UP000184267">
    <property type="component" value="Unassembled WGS sequence"/>
</dbReference>
<sequence length="404" mass="45039">MLRSVRYGANYLHDQADRYPVFLAFGPSLQDVRIIATKIYPSAFVREQYRTPEEIYSRAIQRLAFAPSLRTLYVSTAGFWGRNWRSMDYLSLSLEYAIFYAGFQSLTDISVPDIPLLPYALYRLASISSLNTVNICICSSDYHWDSIPHGARFPTCFALVEHLTIRSDSFDWCIGFLRTFPLQSLRTISIATDDIVLPPLLHTFADTLAASPSAQMGAIVYINLQLGCFSERPLAEAVPIYGGAELASFFPFSSLTQLYISGHCHVLLDNNALEAVSRAWPRLRYLGLEPARCSKDAQIAQGLHPQQPRGTLLGLLPIAERCHELRELSLELDLATAPSSAELRRALSRLAARHSPCPLHTLTIGWSPLGDPVSLASSLSAWFPCLSRIVTARGTEVISEEQWP</sequence>
<dbReference type="STRING" id="154538.A0A1M2V7F0"/>
<name>A0A1M2V7F0_TRAPU</name>